<keyword evidence="3" id="KW-1185">Reference proteome</keyword>
<evidence type="ECO:0000313" key="2">
    <source>
        <dbReference type="EMBL" id="MBU8872331.1"/>
    </source>
</evidence>
<proteinExistence type="predicted"/>
<comment type="caution">
    <text evidence="2">The sequence shown here is derived from an EMBL/GenBank/DDBJ whole genome shotgun (WGS) entry which is preliminary data.</text>
</comment>
<protein>
    <submittedName>
        <fullName evidence="2">Uncharacterized protein</fullName>
    </submittedName>
</protein>
<dbReference type="EMBL" id="JAHOPB010000001">
    <property type="protein sequence ID" value="MBU8872331.1"/>
    <property type="molecule type" value="Genomic_DNA"/>
</dbReference>
<reference evidence="2 3" key="1">
    <citation type="submission" date="2021-06" db="EMBL/GenBank/DDBJ databases">
        <authorList>
            <person name="Lee D.H."/>
        </authorList>
    </citation>
    <scope>NUCLEOTIDE SEQUENCE [LARGE SCALE GENOMIC DNA]</scope>
    <source>
        <strain evidence="2 3">MMS21-HV4-11</strain>
    </source>
</reference>
<organism evidence="2 3">
    <name type="scientific">Reyranella humidisoli</name>
    <dbReference type="NCBI Taxonomy" id="2849149"/>
    <lineage>
        <taxon>Bacteria</taxon>
        <taxon>Pseudomonadati</taxon>
        <taxon>Pseudomonadota</taxon>
        <taxon>Alphaproteobacteria</taxon>
        <taxon>Hyphomicrobiales</taxon>
        <taxon>Reyranellaceae</taxon>
        <taxon>Reyranella</taxon>
    </lineage>
</organism>
<evidence type="ECO:0000313" key="3">
    <source>
        <dbReference type="Proteomes" id="UP000727907"/>
    </source>
</evidence>
<dbReference type="Proteomes" id="UP000727907">
    <property type="component" value="Unassembled WGS sequence"/>
</dbReference>
<name>A0ABS6IDC4_9HYPH</name>
<evidence type="ECO:0000256" key="1">
    <source>
        <dbReference type="SAM" id="SignalP"/>
    </source>
</evidence>
<accession>A0ABS6IDC4</accession>
<feature type="signal peptide" evidence="1">
    <location>
        <begin position="1"/>
        <end position="23"/>
    </location>
</feature>
<feature type="chain" id="PRO_5046506191" evidence="1">
    <location>
        <begin position="24"/>
        <end position="207"/>
    </location>
</feature>
<sequence>MSPALRATCLLCLIAATPPLAWAQAPSVLDCTGPFARNADERTLARVFGAENVERANIPVGEGNTEPGTVIFAKDPEKRIDILWHDAYARPNVVIIRNGSTWPVAVAGLDKPVANGATLAEIETMNGKPFTLTGFGWDLGGYSNSWDGGRLDKPVGGCNLSLRFDPPKDAPGDALDKVNGDVEFSSTDSAMRQVKPVVVEIELGWPQ</sequence>
<keyword evidence="1" id="KW-0732">Signal</keyword>
<gene>
    <name evidence="2" type="ORF">KQ910_01080</name>
</gene>
<dbReference type="RefSeq" id="WP_216956198.1">
    <property type="nucleotide sequence ID" value="NZ_JAHOPB010000001.1"/>
</dbReference>